<keyword evidence="1" id="KW-0175">Coiled coil</keyword>
<keyword evidence="3" id="KW-1185">Reference proteome</keyword>
<dbReference type="Proteomes" id="UP000018936">
    <property type="component" value="Unassembled WGS sequence"/>
</dbReference>
<evidence type="ECO:0000256" key="1">
    <source>
        <dbReference type="SAM" id="Coils"/>
    </source>
</evidence>
<dbReference type="AlphaFoldDB" id="V8N555"/>
<name>V8N555_OPHHA</name>
<sequence>MENDLLRKLRQNMKRLQKEVSRSRENIRMHLGQDLSLKMRSHQAIVERCHNIKDDPNG</sequence>
<evidence type="ECO:0000313" key="2">
    <source>
        <dbReference type="EMBL" id="ETE57265.1"/>
    </source>
</evidence>
<proteinExistence type="predicted"/>
<reference evidence="2 3" key="1">
    <citation type="journal article" date="2013" name="Proc. Natl. Acad. Sci. U.S.A.">
        <title>The king cobra genome reveals dynamic gene evolution and adaptation in the snake venom system.</title>
        <authorList>
            <person name="Vonk F.J."/>
            <person name="Casewell N.R."/>
            <person name="Henkel C.V."/>
            <person name="Heimberg A.M."/>
            <person name="Jansen H.J."/>
            <person name="McCleary R.J."/>
            <person name="Kerkkamp H.M."/>
            <person name="Vos R.A."/>
            <person name="Guerreiro I."/>
            <person name="Calvete J.J."/>
            <person name="Wuster W."/>
            <person name="Woods A.E."/>
            <person name="Logan J.M."/>
            <person name="Harrison R.A."/>
            <person name="Castoe T.A."/>
            <person name="de Koning A.P."/>
            <person name="Pollock D.D."/>
            <person name="Yandell M."/>
            <person name="Calderon D."/>
            <person name="Renjifo C."/>
            <person name="Currier R.B."/>
            <person name="Salgado D."/>
            <person name="Pla D."/>
            <person name="Sanz L."/>
            <person name="Hyder A.S."/>
            <person name="Ribeiro J.M."/>
            <person name="Arntzen J.W."/>
            <person name="van den Thillart G.E."/>
            <person name="Boetzer M."/>
            <person name="Pirovano W."/>
            <person name="Dirks R.P."/>
            <person name="Spaink H.P."/>
            <person name="Duboule D."/>
            <person name="McGlinn E."/>
            <person name="Kini R.M."/>
            <person name="Richardson M.K."/>
        </authorList>
    </citation>
    <scope>NUCLEOTIDE SEQUENCE</scope>
    <source>
        <tissue evidence="2">Blood</tissue>
    </source>
</reference>
<accession>V8N555</accession>
<protein>
    <submittedName>
        <fullName evidence="2">Uncharacterized protein</fullName>
    </submittedName>
</protein>
<feature type="coiled-coil region" evidence="1">
    <location>
        <begin position="6"/>
        <end position="33"/>
    </location>
</feature>
<organism evidence="2 3">
    <name type="scientific">Ophiophagus hannah</name>
    <name type="common">King cobra</name>
    <name type="synonym">Naja hannah</name>
    <dbReference type="NCBI Taxonomy" id="8665"/>
    <lineage>
        <taxon>Eukaryota</taxon>
        <taxon>Metazoa</taxon>
        <taxon>Chordata</taxon>
        <taxon>Craniata</taxon>
        <taxon>Vertebrata</taxon>
        <taxon>Euteleostomi</taxon>
        <taxon>Lepidosauria</taxon>
        <taxon>Squamata</taxon>
        <taxon>Bifurcata</taxon>
        <taxon>Unidentata</taxon>
        <taxon>Episquamata</taxon>
        <taxon>Toxicofera</taxon>
        <taxon>Serpentes</taxon>
        <taxon>Colubroidea</taxon>
        <taxon>Elapidae</taxon>
        <taxon>Elapinae</taxon>
        <taxon>Ophiophagus</taxon>
    </lineage>
</organism>
<comment type="caution">
    <text evidence="2">The sequence shown here is derived from an EMBL/GenBank/DDBJ whole genome shotgun (WGS) entry which is preliminary data.</text>
</comment>
<gene>
    <name evidence="2" type="ORF">L345_17022</name>
</gene>
<evidence type="ECO:0000313" key="3">
    <source>
        <dbReference type="Proteomes" id="UP000018936"/>
    </source>
</evidence>
<feature type="non-terminal residue" evidence="2">
    <location>
        <position position="58"/>
    </location>
</feature>
<dbReference type="EMBL" id="AZIM01008995">
    <property type="protein sequence ID" value="ETE57265.1"/>
    <property type="molecule type" value="Genomic_DNA"/>
</dbReference>